<dbReference type="RefSeq" id="WP_311192522.1">
    <property type="nucleotide sequence ID" value="NZ_CP115541.1"/>
</dbReference>
<organism evidence="2 3">
    <name type="scientific">Stenotrophomonas oahuensis</name>
    <dbReference type="NCBI Taxonomy" id="3003271"/>
    <lineage>
        <taxon>Bacteria</taxon>
        <taxon>Pseudomonadati</taxon>
        <taxon>Pseudomonadota</taxon>
        <taxon>Gammaproteobacteria</taxon>
        <taxon>Lysobacterales</taxon>
        <taxon>Lysobacteraceae</taxon>
        <taxon>Stenotrophomonas</taxon>
    </lineage>
</organism>
<protein>
    <submittedName>
        <fullName evidence="2">SymE family type I addiction module toxin</fullName>
    </submittedName>
</protein>
<dbReference type="EMBL" id="CP115541">
    <property type="protein sequence ID" value="WNH53372.1"/>
    <property type="molecule type" value="Genomic_DNA"/>
</dbReference>
<sequence>MHHVTHGASTSRFRARTDIACRYLHIIDEFNQYLRRHPAGQSALLHPLLHDGSAELENSLSQNLSRFGEVKMMEKSLMCDCKSDDSTQKQYGFAWAPPETIRISKVRLSSGQLLPDNESIPSLLLRGMWLVQWGYRAGCRVRVRVNHRRIVLTLIDPPKQRTRGPGMVRRWAQAAMRWVCA</sequence>
<accession>A0ABY9YR50</accession>
<reference evidence="2 3" key="1">
    <citation type="submission" date="2022-12" db="EMBL/GenBank/DDBJ databases">
        <title>Two new species, Stenotrophomonas aracearum and Stenotrophomonas oahuensis, isolated from Anthurium (Araceae family) in Hawaii.</title>
        <authorList>
            <person name="Chunag S.C."/>
            <person name="Dobhal S."/>
            <person name="Alvarez A."/>
            <person name="Arif M."/>
        </authorList>
    </citation>
    <scope>NUCLEOTIDE SEQUENCE [LARGE SCALE GENOMIC DNA]</scope>
    <source>
        <strain evidence="2 3">A5586</strain>
    </source>
</reference>
<proteinExistence type="predicted"/>
<dbReference type="Proteomes" id="UP001302072">
    <property type="component" value="Chromosome"/>
</dbReference>
<keyword evidence="3" id="KW-1185">Reference proteome</keyword>
<feature type="domain" description="Toxin SymE-like" evidence="1">
    <location>
        <begin position="118"/>
        <end position="153"/>
    </location>
</feature>
<dbReference type="InterPro" id="IPR014944">
    <property type="entry name" value="Toxin_SymE-like"/>
</dbReference>
<dbReference type="Pfam" id="PF08845">
    <property type="entry name" value="SymE_toxin"/>
    <property type="match status" value="1"/>
</dbReference>
<gene>
    <name evidence="2" type="ORF">PDM29_03595</name>
</gene>
<name>A0ABY9YR50_9GAMM</name>
<evidence type="ECO:0000259" key="1">
    <source>
        <dbReference type="Pfam" id="PF08845"/>
    </source>
</evidence>
<evidence type="ECO:0000313" key="3">
    <source>
        <dbReference type="Proteomes" id="UP001302072"/>
    </source>
</evidence>
<evidence type="ECO:0000313" key="2">
    <source>
        <dbReference type="EMBL" id="WNH53372.1"/>
    </source>
</evidence>